<feature type="compositionally biased region" description="Polar residues" evidence="1">
    <location>
        <begin position="567"/>
        <end position="593"/>
    </location>
</feature>
<dbReference type="AlphaFoldDB" id="A0A8H8CFH6"/>
<feature type="region of interest" description="Disordered" evidence="1">
    <location>
        <begin position="561"/>
        <end position="613"/>
    </location>
</feature>
<name>A0A8H8CFH6_PSICU</name>
<feature type="compositionally biased region" description="Basic and acidic residues" evidence="1">
    <location>
        <begin position="144"/>
        <end position="155"/>
    </location>
</feature>
<feature type="compositionally biased region" description="Polar residues" evidence="1">
    <location>
        <begin position="298"/>
        <end position="316"/>
    </location>
</feature>
<feature type="compositionally biased region" description="Low complexity" evidence="1">
    <location>
        <begin position="209"/>
        <end position="222"/>
    </location>
</feature>
<evidence type="ECO:0000313" key="2">
    <source>
        <dbReference type="EMBL" id="KAG5164297.1"/>
    </source>
</evidence>
<feature type="region of interest" description="Disordered" evidence="1">
    <location>
        <begin position="1"/>
        <end position="256"/>
    </location>
</feature>
<gene>
    <name evidence="2" type="ORF">JR316_010803</name>
</gene>
<feature type="compositionally biased region" description="Basic and acidic residues" evidence="1">
    <location>
        <begin position="283"/>
        <end position="293"/>
    </location>
</feature>
<reference evidence="2" key="1">
    <citation type="submission" date="2021-02" db="EMBL/GenBank/DDBJ databases">
        <title>Psilocybe cubensis genome.</title>
        <authorList>
            <person name="Mckernan K.J."/>
            <person name="Crawford S."/>
            <person name="Trippe A."/>
            <person name="Kane L.T."/>
            <person name="Mclaughlin S."/>
        </authorList>
    </citation>
    <scope>NUCLEOTIDE SEQUENCE [LARGE SCALE GENOMIC DNA]</scope>
    <source>
        <strain evidence="2">MGC-MH-2018</strain>
    </source>
</reference>
<dbReference type="OrthoDB" id="10685799at2759"/>
<accession>A0A8H8CFH6</accession>
<sequence>MEQSSNQATDTPQPNPIEDLTPAERLARARQRLTSSRTYLQIGRTSVVVRDDVLGDISKEEASRVNIVGEPSQSAQHAGMSATSPEKPLVDDHSPTSAGQKGLDNHTPTSAEQKGLENHSPQEGSEPTAAVEKKSAPRGRKKRRDEVYDPTELRKKLPGLVTLINEALAKEPRNSTPSEPGPSVPDKKRRRPRPSGSKRLPPRQEEKSSPTSTSSPEAGPSTRSRTKLLREAAAKLPSSEPDLFNDSFGDGHEEMEEDLRRILSPPITYPLYNGFYNTSPEPDADHSQEKSEEATNDGVDNTTKELQVVTTPSSADSQEETETSVEVDTKATTAEIFGPEQIIDDVFSPSVSSTSTPKRAKEEIEYTIPTLPIPTTPPSDEMVYLACVTRGKPLQRQYAMLNVLEGLEESKKPGAFSAFIAGFKLMFGTASVSNAIVAGAQAVVSGIQNLFGYERSSLKRTREEEEERQEPAAALPITRTLPEEQDPETPRRKRARLSEEPVSVSPRKRSSAPSPPAERPSDEFLAPVAPSVLPDSASNLQVAIARPRKKVDRLSGVYRQGEVPYLPQSQDSGASSSGTTSPVRARATSSGTRSPGVRRSPRKHARSQPARGA</sequence>
<comment type="caution">
    <text evidence="2">The sequence shown here is derived from an EMBL/GenBank/DDBJ whole genome shotgun (WGS) entry which is preliminary data.</text>
</comment>
<feature type="region of interest" description="Disordered" evidence="1">
    <location>
        <begin position="458"/>
        <end position="535"/>
    </location>
</feature>
<feature type="region of interest" description="Disordered" evidence="1">
    <location>
        <begin position="273"/>
        <end position="327"/>
    </location>
</feature>
<feature type="compositionally biased region" description="Polar residues" evidence="1">
    <location>
        <begin position="71"/>
        <end position="84"/>
    </location>
</feature>
<organism evidence="2">
    <name type="scientific">Psilocybe cubensis</name>
    <name type="common">Psychedelic mushroom</name>
    <name type="synonym">Stropharia cubensis</name>
    <dbReference type="NCBI Taxonomy" id="181762"/>
    <lineage>
        <taxon>Eukaryota</taxon>
        <taxon>Fungi</taxon>
        <taxon>Dikarya</taxon>
        <taxon>Basidiomycota</taxon>
        <taxon>Agaricomycotina</taxon>
        <taxon>Agaricomycetes</taxon>
        <taxon>Agaricomycetidae</taxon>
        <taxon>Agaricales</taxon>
        <taxon>Agaricineae</taxon>
        <taxon>Strophariaceae</taxon>
        <taxon>Psilocybe</taxon>
    </lineage>
</organism>
<feature type="compositionally biased region" description="Basic and acidic residues" evidence="1">
    <location>
        <begin position="49"/>
        <end position="63"/>
    </location>
</feature>
<feature type="compositionally biased region" description="Polar residues" evidence="1">
    <location>
        <begin position="1"/>
        <end position="12"/>
    </location>
</feature>
<evidence type="ECO:0000256" key="1">
    <source>
        <dbReference type="SAM" id="MobiDB-lite"/>
    </source>
</evidence>
<dbReference type="EMBL" id="JAFIQS010000012">
    <property type="protein sequence ID" value="KAG5164297.1"/>
    <property type="molecule type" value="Genomic_DNA"/>
</dbReference>
<proteinExistence type="predicted"/>
<protein>
    <submittedName>
        <fullName evidence="2">Uncharacterized protein</fullName>
    </submittedName>
</protein>